<comment type="caution">
    <text evidence="1">The sequence shown here is derived from an EMBL/GenBank/DDBJ whole genome shotgun (WGS) entry which is preliminary data.</text>
</comment>
<dbReference type="Proteomes" id="UP000729402">
    <property type="component" value="Unassembled WGS sequence"/>
</dbReference>
<gene>
    <name evidence="1" type="ORF">GUJ93_ZPchr0001g30507</name>
</gene>
<dbReference type="AlphaFoldDB" id="A0A8J5RUD7"/>
<keyword evidence="2" id="KW-1185">Reference proteome</keyword>
<organism evidence="1 2">
    <name type="scientific">Zizania palustris</name>
    <name type="common">Northern wild rice</name>
    <dbReference type="NCBI Taxonomy" id="103762"/>
    <lineage>
        <taxon>Eukaryota</taxon>
        <taxon>Viridiplantae</taxon>
        <taxon>Streptophyta</taxon>
        <taxon>Embryophyta</taxon>
        <taxon>Tracheophyta</taxon>
        <taxon>Spermatophyta</taxon>
        <taxon>Magnoliopsida</taxon>
        <taxon>Liliopsida</taxon>
        <taxon>Poales</taxon>
        <taxon>Poaceae</taxon>
        <taxon>BOP clade</taxon>
        <taxon>Oryzoideae</taxon>
        <taxon>Oryzeae</taxon>
        <taxon>Zizaniinae</taxon>
        <taxon>Zizania</taxon>
    </lineage>
</organism>
<reference evidence="1" key="1">
    <citation type="journal article" date="2021" name="bioRxiv">
        <title>Whole Genome Assembly and Annotation of Northern Wild Rice, Zizania palustris L., Supports a Whole Genome Duplication in the Zizania Genus.</title>
        <authorList>
            <person name="Haas M."/>
            <person name="Kono T."/>
            <person name="Macchietto M."/>
            <person name="Millas R."/>
            <person name="McGilp L."/>
            <person name="Shao M."/>
            <person name="Duquette J."/>
            <person name="Hirsch C.N."/>
            <person name="Kimball J."/>
        </authorList>
    </citation>
    <scope>NUCLEOTIDE SEQUENCE</scope>
    <source>
        <tissue evidence="1">Fresh leaf tissue</tissue>
    </source>
</reference>
<proteinExistence type="predicted"/>
<evidence type="ECO:0000313" key="1">
    <source>
        <dbReference type="EMBL" id="KAG8054727.1"/>
    </source>
</evidence>
<name>A0A8J5RUD7_ZIZPA</name>
<sequence>MAYRTSVARVTLCQVSNARAQGVIRRLLLVFFWTVGRELRLRLLRPPAMRGELMGDLDMDTSVLLEASRASCGSDNGSTRLGPVATARDWSLKVAVLVLARLAAASETVKGGTYIFR</sequence>
<reference evidence="1" key="2">
    <citation type="submission" date="2021-02" db="EMBL/GenBank/DDBJ databases">
        <authorList>
            <person name="Kimball J.A."/>
            <person name="Haas M.W."/>
            <person name="Macchietto M."/>
            <person name="Kono T."/>
            <person name="Duquette J."/>
            <person name="Shao M."/>
        </authorList>
    </citation>
    <scope>NUCLEOTIDE SEQUENCE</scope>
    <source>
        <tissue evidence="1">Fresh leaf tissue</tissue>
    </source>
</reference>
<accession>A0A8J5RUD7</accession>
<evidence type="ECO:0000313" key="2">
    <source>
        <dbReference type="Proteomes" id="UP000729402"/>
    </source>
</evidence>
<protein>
    <submittedName>
        <fullName evidence="1">Uncharacterized protein</fullName>
    </submittedName>
</protein>
<dbReference type="EMBL" id="JAAALK010000288">
    <property type="protein sequence ID" value="KAG8054727.1"/>
    <property type="molecule type" value="Genomic_DNA"/>
</dbReference>